<keyword evidence="5" id="KW-1185">Reference proteome</keyword>
<dbReference type="EMBL" id="CP022989">
    <property type="protein sequence ID" value="ASV96998.1"/>
    <property type="molecule type" value="Genomic_DNA"/>
</dbReference>
<dbReference type="InterPro" id="IPR051159">
    <property type="entry name" value="Hexapeptide_acetyltransf"/>
</dbReference>
<dbReference type="AlphaFoldDB" id="A0A248VDD8"/>
<dbReference type="Gene3D" id="2.160.10.10">
    <property type="entry name" value="Hexapeptide repeat proteins"/>
    <property type="match status" value="1"/>
</dbReference>
<dbReference type="Proteomes" id="UP000215158">
    <property type="component" value="Chromosome 1"/>
</dbReference>
<proteinExistence type="predicted"/>
<dbReference type="GO" id="GO:0016746">
    <property type="term" value="F:acyltransferase activity"/>
    <property type="evidence" value="ECO:0007669"/>
    <property type="project" value="UniProtKB-KW"/>
</dbReference>
<evidence type="ECO:0000313" key="4">
    <source>
        <dbReference type="EMBL" id="ASV96998.1"/>
    </source>
</evidence>
<dbReference type="CDD" id="cd04647">
    <property type="entry name" value="LbH_MAT_like"/>
    <property type="match status" value="1"/>
</dbReference>
<name>A0A248VDD8_9BURK</name>
<keyword evidence="1 4" id="KW-0808">Transferase</keyword>
<dbReference type="PROSITE" id="PS00101">
    <property type="entry name" value="HEXAPEP_TRANSFERASES"/>
    <property type="match status" value="1"/>
</dbReference>
<dbReference type="InterPro" id="IPR018357">
    <property type="entry name" value="Hexapep_transf_CS"/>
</dbReference>
<reference evidence="4 5" key="1">
    <citation type="submission" date="2017-08" db="EMBL/GenBank/DDBJ databases">
        <title>Identification and genetic characteristics of simultaneous BTEX- and naphthalene-degrading Paraburkholderia sp. BN5 isolated from petroleum-contaminated soil.</title>
        <authorList>
            <person name="Lee Y."/>
            <person name="Jeon C.O."/>
        </authorList>
    </citation>
    <scope>NUCLEOTIDE SEQUENCE [LARGE SCALE GENOMIC DNA]</scope>
    <source>
        <strain evidence="4 5">BN5</strain>
    </source>
</reference>
<accession>A0A248VDD8</accession>
<keyword evidence="3" id="KW-0012">Acyltransferase</keyword>
<dbReference type="KEGG" id="parb:CJU94_01685"/>
<keyword evidence="2" id="KW-0677">Repeat</keyword>
<evidence type="ECO:0000256" key="3">
    <source>
        <dbReference type="ARBA" id="ARBA00023315"/>
    </source>
</evidence>
<evidence type="ECO:0000313" key="5">
    <source>
        <dbReference type="Proteomes" id="UP000215158"/>
    </source>
</evidence>
<dbReference type="SUPFAM" id="SSF51161">
    <property type="entry name" value="Trimeric LpxA-like enzymes"/>
    <property type="match status" value="1"/>
</dbReference>
<dbReference type="Pfam" id="PF00132">
    <property type="entry name" value="Hexapep"/>
    <property type="match status" value="1"/>
</dbReference>
<dbReference type="PANTHER" id="PTHR23416">
    <property type="entry name" value="SIALIC ACID SYNTHASE-RELATED"/>
    <property type="match status" value="1"/>
</dbReference>
<gene>
    <name evidence="4" type="ORF">CJU94_01685</name>
</gene>
<evidence type="ECO:0000256" key="1">
    <source>
        <dbReference type="ARBA" id="ARBA00022679"/>
    </source>
</evidence>
<dbReference type="InterPro" id="IPR001451">
    <property type="entry name" value="Hexapep"/>
</dbReference>
<sequence>MSTTVQESERPATRKVRLLDLCNLARLAWYRIKTRLWYAHVFQSVGAKTTIFRPMLLVNVHYASVGERVLIRPGARIELVVTESAAPPRLTIGSRVNIEQNVHIVCGSSIEIGDGVTITGNVAIVDVEHPYEDVNDRTRIGERIRTRGNHVSIGQGTFIGFNAVILPNVKIGRHAVVGAHSVVTRDVPDYCVVAGNPAQIMKRYNFETKCWEREKK</sequence>
<evidence type="ECO:0000256" key="2">
    <source>
        <dbReference type="ARBA" id="ARBA00022737"/>
    </source>
</evidence>
<dbReference type="RefSeq" id="WP_095417286.1">
    <property type="nucleotide sequence ID" value="NZ_CP022989.1"/>
</dbReference>
<dbReference type="OrthoDB" id="272049at2"/>
<organism evidence="4 5">
    <name type="scientific">Paraburkholderia aromaticivorans</name>
    <dbReference type="NCBI Taxonomy" id="2026199"/>
    <lineage>
        <taxon>Bacteria</taxon>
        <taxon>Pseudomonadati</taxon>
        <taxon>Pseudomonadota</taxon>
        <taxon>Betaproteobacteria</taxon>
        <taxon>Burkholderiales</taxon>
        <taxon>Burkholderiaceae</taxon>
        <taxon>Paraburkholderia</taxon>
    </lineage>
</organism>
<dbReference type="InterPro" id="IPR011004">
    <property type="entry name" value="Trimer_LpxA-like_sf"/>
</dbReference>
<protein>
    <submittedName>
        <fullName evidence="4">Acetyltransferase</fullName>
    </submittedName>
</protein>